<protein>
    <recommendedName>
        <fullName evidence="3">Twin-arginine translocation signal domain-containing protein</fullName>
    </recommendedName>
</protein>
<accession>A0ABQ6G386</accession>
<keyword evidence="2" id="KW-1185">Reference proteome</keyword>
<evidence type="ECO:0000313" key="2">
    <source>
        <dbReference type="Proteomes" id="UP001344906"/>
    </source>
</evidence>
<evidence type="ECO:0000313" key="1">
    <source>
        <dbReference type="EMBL" id="GLV59940.1"/>
    </source>
</evidence>
<sequence>MQKSDENISAEEPCQELSRREFLVGTGRTLSVALASAGVFYEFIDNLAKKPQQVAFADGQPLPQEQYIVPSTRIVNVNSSGLSGSGSDTIPVVVHPLHNHIIARH</sequence>
<comment type="caution">
    <text evidence="1">The sequence shown here is derived from an EMBL/GenBank/DDBJ whole genome shotgun (WGS) entry which is preliminary data.</text>
</comment>
<dbReference type="Proteomes" id="UP001344906">
    <property type="component" value="Unassembled WGS sequence"/>
</dbReference>
<evidence type="ECO:0008006" key="3">
    <source>
        <dbReference type="Google" id="ProtNLM"/>
    </source>
</evidence>
<name>A0ABQ6G386_9CHLR</name>
<dbReference type="EMBL" id="BSRI01000002">
    <property type="protein sequence ID" value="GLV59940.1"/>
    <property type="molecule type" value="Genomic_DNA"/>
</dbReference>
<proteinExistence type="predicted"/>
<organism evidence="1 2">
    <name type="scientific">Dictyobacter halimunensis</name>
    <dbReference type="NCBI Taxonomy" id="3026934"/>
    <lineage>
        <taxon>Bacteria</taxon>
        <taxon>Bacillati</taxon>
        <taxon>Chloroflexota</taxon>
        <taxon>Ktedonobacteria</taxon>
        <taxon>Ktedonobacterales</taxon>
        <taxon>Dictyobacteraceae</taxon>
        <taxon>Dictyobacter</taxon>
    </lineage>
</organism>
<dbReference type="RefSeq" id="WP_338256844.1">
    <property type="nucleotide sequence ID" value="NZ_BSRI01000002.1"/>
</dbReference>
<gene>
    <name evidence="1" type="ORF">KDH_67640</name>
</gene>
<reference evidence="1 2" key="1">
    <citation type="submission" date="2023-02" db="EMBL/GenBank/DDBJ databases">
        <title>Dictyobacter halimunensis sp. nov., a new member of the class Ktedonobacteria from forest soil in a geothermal area.</title>
        <authorList>
            <person name="Rachmania M.K."/>
            <person name="Ningsih F."/>
            <person name="Sakai Y."/>
            <person name="Yabe S."/>
            <person name="Yokota A."/>
            <person name="Sjamsuridzal W."/>
        </authorList>
    </citation>
    <scope>NUCLEOTIDE SEQUENCE [LARGE SCALE GENOMIC DNA]</scope>
    <source>
        <strain evidence="1 2">S3.2.2.5</strain>
    </source>
</reference>